<sequence>MESSRVARCLRPVVRWWRSRGLVTRDRELALVVTALVFVPALSRISSTFGDLPARHGDAFAVLLSLGQTVPLVVRTRRPAVCLAVVGPSFAVHESLGYPPTFGSMGLYLALYGAGSQLSRHRHVVAALASAGYLAFAITLHTLDSPERFLDYLIFFLALAAFWLLGSYVRARRADEAERRRLAALAATAAERSRIARELHDVVTHHVTAMVVQADAAQFLTESPGRVTEGLTAISGTGRQALGELRHLLGVLESTGESAPTRRTPALGTIEELVARTRLGGQPVELVEQGERPPMAAGAELAAYRVVQESLTNAVKHAAGHTTEVWVRYHRDGVDIDVTTDGPSRVAHAPDGRGLNGLRERVGLVGGELEAGARPGGGFSVSARIPAGSGS</sequence>
<evidence type="ECO:0000256" key="4">
    <source>
        <dbReference type="ARBA" id="ARBA00022679"/>
    </source>
</evidence>
<evidence type="ECO:0000256" key="5">
    <source>
        <dbReference type="ARBA" id="ARBA00022741"/>
    </source>
</evidence>
<keyword evidence="6 12" id="KW-0418">Kinase</keyword>
<proteinExistence type="predicted"/>
<keyword evidence="7" id="KW-0067">ATP-binding</keyword>
<feature type="domain" description="Signal transduction histidine kinase subgroup 3 dimerisation and phosphoacceptor" evidence="11">
    <location>
        <begin position="191"/>
        <end position="255"/>
    </location>
</feature>
<keyword evidence="3" id="KW-0597">Phosphoprotein</keyword>
<dbReference type="Proteomes" id="UP000663421">
    <property type="component" value="Chromosome"/>
</dbReference>
<dbReference type="SUPFAM" id="SSF55874">
    <property type="entry name" value="ATPase domain of HSP90 chaperone/DNA topoisomerase II/histidine kinase"/>
    <property type="match status" value="1"/>
</dbReference>
<evidence type="ECO:0000256" key="3">
    <source>
        <dbReference type="ARBA" id="ARBA00022553"/>
    </source>
</evidence>
<dbReference type="Gene3D" id="3.30.565.10">
    <property type="entry name" value="Histidine kinase-like ATPase, C-terminal domain"/>
    <property type="match status" value="1"/>
</dbReference>
<dbReference type="CDD" id="cd16917">
    <property type="entry name" value="HATPase_UhpB-NarQ-NarX-like"/>
    <property type="match status" value="1"/>
</dbReference>
<gene>
    <name evidence="12" type="ORF">I1A49_41890</name>
</gene>
<dbReference type="PANTHER" id="PTHR24421:SF10">
    <property type="entry name" value="NITRATE_NITRITE SENSOR PROTEIN NARQ"/>
    <property type="match status" value="1"/>
</dbReference>
<dbReference type="Pfam" id="PF02518">
    <property type="entry name" value="HATPase_c"/>
    <property type="match status" value="1"/>
</dbReference>
<organism evidence="12 13">
    <name type="scientific">Streptomyces malaysiensis</name>
    <dbReference type="NCBI Taxonomy" id="92644"/>
    <lineage>
        <taxon>Bacteria</taxon>
        <taxon>Bacillati</taxon>
        <taxon>Actinomycetota</taxon>
        <taxon>Actinomycetes</taxon>
        <taxon>Kitasatosporales</taxon>
        <taxon>Streptomycetaceae</taxon>
        <taxon>Streptomyces</taxon>
        <taxon>Streptomyces violaceusniger group</taxon>
    </lineage>
</organism>
<keyword evidence="9" id="KW-1133">Transmembrane helix</keyword>
<feature type="domain" description="Histidine kinase/HSP90-like ATPase" evidence="10">
    <location>
        <begin position="300"/>
        <end position="387"/>
    </location>
</feature>
<keyword evidence="8" id="KW-0902">Two-component regulatory system</keyword>
<evidence type="ECO:0000256" key="8">
    <source>
        <dbReference type="ARBA" id="ARBA00023012"/>
    </source>
</evidence>
<evidence type="ECO:0000256" key="1">
    <source>
        <dbReference type="ARBA" id="ARBA00000085"/>
    </source>
</evidence>
<accession>A0ABX6WQ38</accession>
<evidence type="ECO:0000256" key="6">
    <source>
        <dbReference type="ARBA" id="ARBA00022777"/>
    </source>
</evidence>
<dbReference type="InterPro" id="IPR011712">
    <property type="entry name" value="Sig_transdc_His_kin_sub3_dim/P"/>
</dbReference>
<keyword evidence="9" id="KW-0812">Transmembrane</keyword>
<keyword evidence="5" id="KW-0547">Nucleotide-binding</keyword>
<feature type="transmembrane region" description="Helical" evidence="9">
    <location>
        <begin position="124"/>
        <end position="143"/>
    </location>
</feature>
<evidence type="ECO:0000256" key="7">
    <source>
        <dbReference type="ARBA" id="ARBA00022840"/>
    </source>
</evidence>
<dbReference type="Pfam" id="PF07730">
    <property type="entry name" value="HisKA_3"/>
    <property type="match status" value="1"/>
</dbReference>
<dbReference type="InterPro" id="IPR050482">
    <property type="entry name" value="Sensor_HK_TwoCompSys"/>
</dbReference>
<evidence type="ECO:0000256" key="9">
    <source>
        <dbReference type="SAM" id="Phobius"/>
    </source>
</evidence>
<name>A0ABX6WQ38_STRMQ</name>
<dbReference type="EC" id="2.7.13.3" evidence="2"/>
<evidence type="ECO:0000259" key="11">
    <source>
        <dbReference type="Pfam" id="PF07730"/>
    </source>
</evidence>
<dbReference type="InterPro" id="IPR036890">
    <property type="entry name" value="HATPase_C_sf"/>
</dbReference>
<feature type="transmembrane region" description="Helical" evidence="9">
    <location>
        <begin position="149"/>
        <end position="171"/>
    </location>
</feature>
<dbReference type="PANTHER" id="PTHR24421">
    <property type="entry name" value="NITRATE/NITRITE SENSOR PROTEIN NARX-RELATED"/>
    <property type="match status" value="1"/>
</dbReference>
<evidence type="ECO:0000313" key="12">
    <source>
        <dbReference type="EMBL" id="QPI62216.1"/>
    </source>
</evidence>
<keyword evidence="9" id="KW-0472">Membrane</keyword>
<dbReference type="EMBL" id="CP065050">
    <property type="protein sequence ID" value="QPI62216.1"/>
    <property type="molecule type" value="Genomic_DNA"/>
</dbReference>
<keyword evidence="13" id="KW-1185">Reference proteome</keyword>
<evidence type="ECO:0000259" key="10">
    <source>
        <dbReference type="Pfam" id="PF02518"/>
    </source>
</evidence>
<dbReference type="GO" id="GO:0016301">
    <property type="term" value="F:kinase activity"/>
    <property type="evidence" value="ECO:0007669"/>
    <property type="project" value="UniProtKB-KW"/>
</dbReference>
<dbReference type="InterPro" id="IPR003594">
    <property type="entry name" value="HATPase_dom"/>
</dbReference>
<reference evidence="12 13" key="1">
    <citation type="submission" date="2020-11" db="EMBL/GenBank/DDBJ databases">
        <title>Complete genome sequence unveiled secondary metabolic potentials in Streptomyces solisilvae HNM0141.</title>
        <authorList>
            <person name="Huang X."/>
        </authorList>
    </citation>
    <scope>NUCLEOTIDE SEQUENCE [LARGE SCALE GENOMIC DNA]</scope>
    <source>
        <strain evidence="12 13">HNM0141</strain>
    </source>
</reference>
<comment type="catalytic activity">
    <reaction evidence="1">
        <text>ATP + protein L-histidine = ADP + protein N-phospho-L-histidine.</text>
        <dbReference type="EC" id="2.7.13.3"/>
    </reaction>
</comment>
<keyword evidence="4" id="KW-0808">Transferase</keyword>
<evidence type="ECO:0000313" key="13">
    <source>
        <dbReference type="Proteomes" id="UP000663421"/>
    </source>
</evidence>
<protein>
    <recommendedName>
        <fullName evidence="2">histidine kinase</fullName>
        <ecNumber evidence="2">2.7.13.3</ecNumber>
    </recommendedName>
</protein>
<evidence type="ECO:0000256" key="2">
    <source>
        <dbReference type="ARBA" id="ARBA00012438"/>
    </source>
</evidence>
<dbReference type="Gene3D" id="1.20.5.1930">
    <property type="match status" value="1"/>
</dbReference>